<dbReference type="RefSeq" id="WP_094098154.1">
    <property type="nucleotide sequence ID" value="NZ_CP021361.1"/>
</dbReference>
<keyword evidence="3" id="KW-1185">Reference proteome</keyword>
<reference evidence="2 3" key="1">
    <citation type="submission" date="2017-05" db="EMBL/GenBank/DDBJ databases">
        <title>Polyphasic characterization of four soil-derived phenanthrene-degrading Acidovorax strains and proposal of Acidovorax phenanthrenivorans sp. nov.</title>
        <authorList>
            <person name="Singleton D.R."/>
            <person name="Lee J."/>
            <person name="Dickey A.N."/>
            <person name="Stroud A."/>
            <person name="Scholl E.H."/>
            <person name="Wright F.A."/>
            <person name="Aitken M.D."/>
        </authorList>
    </citation>
    <scope>NUCLEOTIDE SEQUENCE [LARGE SCALE GENOMIC DNA]</scope>
    <source>
        <strain evidence="2">NA3</strain>
    </source>
</reference>
<keyword evidence="1" id="KW-0472">Membrane</keyword>
<feature type="transmembrane region" description="Helical" evidence="1">
    <location>
        <begin position="115"/>
        <end position="132"/>
    </location>
</feature>
<proteinExistence type="predicted"/>
<dbReference type="PANTHER" id="PTHR35813">
    <property type="entry name" value="INNER MEMBRANE PROTEIN YBAN"/>
    <property type="match status" value="1"/>
</dbReference>
<dbReference type="KEGG" id="acin:CBP34_12060"/>
<dbReference type="InterPro" id="IPR007401">
    <property type="entry name" value="DUF454"/>
</dbReference>
<sequence length="139" mass="15584">MASPSDDPPAPQMPKVLPRPLRWLLKIFAGMCLILGVVGVFVPGLPTTVFILMAAWAAARSSPALFRWLWHHRLFGPMLRNWANGGCVSRRSKWSATLMMALSSVILVFTDAPRWAVVLACICMACVLAWLWRRREPAR</sequence>
<accession>A0A240U2Z9</accession>
<gene>
    <name evidence="2" type="ORF">CBP34_12060</name>
</gene>
<protein>
    <recommendedName>
        <fullName evidence="4">DUF454 domain-containing protein</fullName>
    </recommendedName>
</protein>
<evidence type="ECO:0008006" key="4">
    <source>
        <dbReference type="Google" id="ProtNLM"/>
    </source>
</evidence>
<dbReference type="PANTHER" id="PTHR35813:SF1">
    <property type="entry name" value="INNER MEMBRANE PROTEIN YBAN"/>
    <property type="match status" value="1"/>
</dbReference>
<organism evidence="2 3">
    <name type="scientific">Acidovorax carolinensis</name>
    <dbReference type="NCBI Taxonomy" id="553814"/>
    <lineage>
        <taxon>Bacteria</taxon>
        <taxon>Pseudomonadati</taxon>
        <taxon>Pseudomonadota</taxon>
        <taxon>Betaproteobacteria</taxon>
        <taxon>Burkholderiales</taxon>
        <taxon>Comamonadaceae</taxon>
        <taxon>Acidovorax</taxon>
    </lineage>
</organism>
<name>A0A240U2Z9_9BURK</name>
<dbReference type="EMBL" id="CP021361">
    <property type="protein sequence ID" value="ART52239.1"/>
    <property type="molecule type" value="Genomic_DNA"/>
</dbReference>
<evidence type="ECO:0000313" key="2">
    <source>
        <dbReference type="EMBL" id="ART52239.1"/>
    </source>
</evidence>
<dbReference type="Pfam" id="PF04304">
    <property type="entry name" value="DUF454"/>
    <property type="match status" value="1"/>
</dbReference>
<feature type="transmembrane region" description="Helical" evidence="1">
    <location>
        <begin position="48"/>
        <end position="70"/>
    </location>
</feature>
<keyword evidence="1" id="KW-0812">Transmembrane</keyword>
<keyword evidence="1" id="KW-1133">Transmembrane helix</keyword>
<dbReference type="GO" id="GO:0005886">
    <property type="term" value="C:plasma membrane"/>
    <property type="evidence" value="ECO:0007669"/>
    <property type="project" value="TreeGrafter"/>
</dbReference>
<dbReference type="PIRSF" id="PIRSF016789">
    <property type="entry name" value="DUF454"/>
    <property type="match status" value="1"/>
</dbReference>
<evidence type="ECO:0000313" key="3">
    <source>
        <dbReference type="Proteomes" id="UP000194432"/>
    </source>
</evidence>
<evidence type="ECO:0000256" key="1">
    <source>
        <dbReference type="SAM" id="Phobius"/>
    </source>
</evidence>
<dbReference type="AlphaFoldDB" id="A0A240U2Z9"/>
<dbReference type="Proteomes" id="UP000194432">
    <property type="component" value="Chromosome 1"/>
</dbReference>
<feature type="transmembrane region" description="Helical" evidence="1">
    <location>
        <begin position="23"/>
        <end position="42"/>
    </location>
</feature>